<dbReference type="Gene3D" id="3.30.1360.170">
    <property type="match status" value="1"/>
</dbReference>
<sequence length="55" mass="6239">VAPIGLATSIGWSVNMTELAHVIKMRTAQTAEEEIRVVFQEVERIAKREWPALFD</sequence>
<dbReference type="AlphaFoldDB" id="A0A0F8YSR2"/>
<name>A0A0F8YSR2_9ZZZZ</name>
<dbReference type="GO" id="GO:0006231">
    <property type="term" value="P:dTMP biosynthetic process"/>
    <property type="evidence" value="ECO:0007669"/>
    <property type="project" value="InterPro"/>
</dbReference>
<dbReference type="InterPro" id="IPR003669">
    <property type="entry name" value="Thymidylate_synthase_ThyX"/>
</dbReference>
<dbReference type="InterPro" id="IPR036098">
    <property type="entry name" value="Thymidylate_synthase_ThyX_sf"/>
</dbReference>
<evidence type="ECO:0000313" key="1">
    <source>
        <dbReference type="EMBL" id="KKK76830.1"/>
    </source>
</evidence>
<dbReference type="GO" id="GO:0050797">
    <property type="term" value="F:thymidylate synthase (FAD) activity"/>
    <property type="evidence" value="ECO:0007669"/>
    <property type="project" value="InterPro"/>
</dbReference>
<reference evidence="1" key="1">
    <citation type="journal article" date="2015" name="Nature">
        <title>Complex archaea that bridge the gap between prokaryotes and eukaryotes.</title>
        <authorList>
            <person name="Spang A."/>
            <person name="Saw J.H."/>
            <person name="Jorgensen S.L."/>
            <person name="Zaremba-Niedzwiedzka K."/>
            <person name="Martijn J."/>
            <person name="Lind A.E."/>
            <person name="van Eijk R."/>
            <person name="Schleper C."/>
            <person name="Guy L."/>
            <person name="Ettema T.J."/>
        </authorList>
    </citation>
    <scope>NUCLEOTIDE SEQUENCE</scope>
</reference>
<dbReference type="GO" id="GO:0050660">
    <property type="term" value="F:flavin adenine dinucleotide binding"/>
    <property type="evidence" value="ECO:0007669"/>
    <property type="project" value="InterPro"/>
</dbReference>
<dbReference type="Pfam" id="PF02511">
    <property type="entry name" value="Thy1"/>
    <property type="match status" value="1"/>
</dbReference>
<comment type="caution">
    <text evidence="1">The sequence shown here is derived from an EMBL/GenBank/DDBJ whole genome shotgun (WGS) entry which is preliminary data.</text>
</comment>
<proteinExistence type="predicted"/>
<dbReference type="PROSITE" id="PS51331">
    <property type="entry name" value="THYX"/>
    <property type="match status" value="1"/>
</dbReference>
<feature type="non-terminal residue" evidence="1">
    <location>
        <position position="1"/>
    </location>
</feature>
<dbReference type="SUPFAM" id="SSF69796">
    <property type="entry name" value="Thymidylate synthase-complementing protein Thy1"/>
    <property type="match status" value="1"/>
</dbReference>
<accession>A0A0F8YSR2</accession>
<dbReference type="EMBL" id="LAZR01055234">
    <property type="protein sequence ID" value="KKK76830.1"/>
    <property type="molecule type" value="Genomic_DNA"/>
</dbReference>
<gene>
    <name evidence="1" type="ORF">LCGC14_2859670</name>
</gene>
<organism evidence="1">
    <name type="scientific">marine sediment metagenome</name>
    <dbReference type="NCBI Taxonomy" id="412755"/>
    <lineage>
        <taxon>unclassified sequences</taxon>
        <taxon>metagenomes</taxon>
        <taxon>ecological metagenomes</taxon>
    </lineage>
</organism>
<protein>
    <submittedName>
        <fullName evidence="1">Uncharacterized protein</fullName>
    </submittedName>
</protein>